<feature type="compositionally biased region" description="Basic and acidic residues" evidence="1">
    <location>
        <begin position="35"/>
        <end position="49"/>
    </location>
</feature>
<dbReference type="AlphaFoldDB" id="A0A2P2PRM8"/>
<sequence length="49" mass="5650">MISPMFNASNFKSGDHMEKPACRNFVSEWNGPHPPQDHIPHDEPSKTRF</sequence>
<name>A0A2P2PRM8_RHIMU</name>
<reference evidence="2" key="1">
    <citation type="submission" date="2018-02" db="EMBL/GenBank/DDBJ databases">
        <title>Rhizophora mucronata_Transcriptome.</title>
        <authorList>
            <person name="Meera S.P."/>
            <person name="Sreeshan A."/>
            <person name="Augustine A."/>
        </authorList>
    </citation>
    <scope>NUCLEOTIDE SEQUENCE</scope>
    <source>
        <tissue evidence="2">Leaf</tissue>
    </source>
</reference>
<protein>
    <submittedName>
        <fullName evidence="2">Uncharacterized protein</fullName>
    </submittedName>
</protein>
<dbReference type="EMBL" id="GGEC01076913">
    <property type="protein sequence ID" value="MBX57397.1"/>
    <property type="molecule type" value="Transcribed_RNA"/>
</dbReference>
<proteinExistence type="predicted"/>
<organism evidence="2">
    <name type="scientific">Rhizophora mucronata</name>
    <name type="common">Asiatic mangrove</name>
    <dbReference type="NCBI Taxonomy" id="61149"/>
    <lineage>
        <taxon>Eukaryota</taxon>
        <taxon>Viridiplantae</taxon>
        <taxon>Streptophyta</taxon>
        <taxon>Embryophyta</taxon>
        <taxon>Tracheophyta</taxon>
        <taxon>Spermatophyta</taxon>
        <taxon>Magnoliopsida</taxon>
        <taxon>eudicotyledons</taxon>
        <taxon>Gunneridae</taxon>
        <taxon>Pentapetalae</taxon>
        <taxon>rosids</taxon>
        <taxon>fabids</taxon>
        <taxon>Malpighiales</taxon>
        <taxon>Rhizophoraceae</taxon>
        <taxon>Rhizophora</taxon>
    </lineage>
</organism>
<evidence type="ECO:0000256" key="1">
    <source>
        <dbReference type="SAM" id="MobiDB-lite"/>
    </source>
</evidence>
<evidence type="ECO:0000313" key="2">
    <source>
        <dbReference type="EMBL" id="MBX57397.1"/>
    </source>
</evidence>
<feature type="region of interest" description="Disordered" evidence="1">
    <location>
        <begin position="1"/>
        <end position="49"/>
    </location>
</feature>
<feature type="compositionally biased region" description="Polar residues" evidence="1">
    <location>
        <begin position="1"/>
        <end position="12"/>
    </location>
</feature>
<accession>A0A2P2PRM8</accession>